<gene>
    <name evidence="2" type="ORF">MGCH7_ch7g938</name>
</gene>
<organism evidence="2">
    <name type="scientific">Pyricularia oryzae (strain 70-15 / ATCC MYA-4617 / FGSC 8958)</name>
    <name type="common">Rice blast fungus</name>
    <name type="synonym">Magnaporthe oryzae</name>
    <dbReference type="NCBI Taxonomy" id="242507"/>
    <lineage>
        <taxon>Eukaryota</taxon>
        <taxon>Fungi</taxon>
        <taxon>Dikarya</taxon>
        <taxon>Ascomycota</taxon>
        <taxon>Pezizomycotina</taxon>
        <taxon>Sordariomycetes</taxon>
        <taxon>Sordariomycetidae</taxon>
        <taxon>Magnaporthales</taxon>
        <taxon>Pyriculariaceae</taxon>
        <taxon>Pyricularia</taxon>
    </lineage>
</organism>
<dbReference type="AlphaFoldDB" id="Q2KEU8"/>
<evidence type="ECO:0000313" key="2">
    <source>
        <dbReference type="EMBL" id="EAQ71531.1"/>
    </source>
</evidence>
<sequence>MVTFTQLFTTFLSVTAVAAVTTHYPAKDRVMIFLSRSDEQPVHARMRLHDLETYVMTDPDFGWKATGYDVLENQGNWAWLISSKHNGNIELAKKLLKLRNYWDETYGWGQNPDGSSITSDRALDATQVAEIREYDYNRLRRVEYERYSGTRIFHPGILQSAWNPCQLLFGTRRTAQLRWRAIVCIGPGSSRCQYGEQPLQMNKIEGPGGKSIFFPVFFLPFWLFYCIRKDQPLTTDLVWGLRILKSLLTAERLTSKYSVACSAHTGVGIDYLMFASFLQGWRISVGDSGFWGLRNKGYTNTQVYLDARGTLTKILGVALPPASLSGPQCGNGPRAELHPRLAEGCSKLK</sequence>
<protein>
    <submittedName>
        <fullName evidence="2">Uncharacterized protein</fullName>
    </submittedName>
</protein>
<accession>Q2KEU8</accession>
<keyword evidence="1" id="KW-0732">Signal</keyword>
<feature type="chain" id="PRO_5004211200" evidence="1">
    <location>
        <begin position="20"/>
        <end position="349"/>
    </location>
</feature>
<name>Q2KEU8_PYRO7</name>
<evidence type="ECO:0000256" key="1">
    <source>
        <dbReference type="SAM" id="SignalP"/>
    </source>
</evidence>
<dbReference type="EMBL" id="CM000230">
    <property type="protein sequence ID" value="EAQ71531.1"/>
    <property type="molecule type" value="Genomic_DNA"/>
</dbReference>
<reference evidence="2" key="1">
    <citation type="submission" date="2005-01" db="EMBL/GenBank/DDBJ databases">
        <title>The sequence of Magnaporthe grisea chromosome 7.</title>
        <authorList>
            <person name="Thon M.R."/>
            <person name="Pan H."/>
            <person name="Diener A."/>
            <person name="Papalas J."/>
            <person name="Taro A."/>
            <person name="Mitchell T."/>
            <person name="Dean R.A."/>
        </authorList>
    </citation>
    <scope>NUCLEOTIDE SEQUENCE</scope>
    <source>
        <strain evidence="2">70-15</strain>
    </source>
</reference>
<proteinExistence type="predicted"/>
<feature type="signal peptide" evidence="1">
    <location>
        <begin position="1"/>
        <end position="19"/>
    </location>
</feature>